<accession>A0A2T7G461</accession>
<proteinExistence type="predicted"/>
<evidence type="ECO:0000313" key="2">
    <source>
        <dbReference type="Proteomes" id="UP000244446"/>
    </source>
</evidence>
<dbReference type="Proteomes" id="UP000244446">
    <property type="component" value="Unassembled WGS sequence"/>
</dbReference>
<keyword evidence="2" id="KW-1185">Reference proteome</keyword>
<name>A0A2T7G461_9RHOB</name>
<dbReference type="EMBL" id="QCYH01000010">
    <property type="protein sequence ID" value="PVA09214.1"/>
    <property type="molecule type" value="Genomic_DNA"/>
</dbReference>
<organism evidence="1 2">
    <name type="scientific">Pelagivirga sediminicola</name>
    <dbReference type="NCBI Taxonomy" id="2170575"/>
    <lineage>
        <taxon>Bacteria</taxon>
        <taxon>Pseudomonadati</taxon>
        <taxon>Pseudomonadota</taxon>
        <taxon>Alphaproteobacteria</taxon>
        <taxon>Rhodobacterales</taxon>
        <taxon>Paracoccaceae</taxon>
        <taxon>Pelagivirga</taxon>
    </lineage>
</organism>
<protein>
    <submittedName>
        <fullName evidence="1">Uncharacterized protein</fullName>
    </submittedName>
</protein>
<evidence type="ECO:0000313" key="1">
    <source>
        <dbReference type="EMBL" id="PVA09214.1"/>
    </source>
</evidence>
<dbReference type="OrthoDB" id="7745249at2"/>
<dbReference type="AlphaFoldDB" id="A0A2T7G461"/>
<dbReference type="RefSeq" id="WP_108693049.1">
    <property type="nucleotide sequence ID" value="NZ_QCYH01000010.1"/>
</dbReference>
<reference evidence="1 2" key="1">
    <citation type="submission" date="2018-04" db="EMBL/GenBank/DDBJ databases">
        <title>Pelagivirga bohaiensis gen. nov., sp. nov., a bacterium isolated from the Bohai Sea.</title>
        <authorList>
            <person name="Ji X."/>
        </authorList>
    </citation>
    <scope>NUCLEOTIDE SEQUENCE [LARGE SCALE GENOMIC DNA]</scope>
    <source>
        <strain evidence="1 2">BH-SD19</strain>
    </source>
</reference>
<gene>
    <name evidence="1" type="ORF">DC366_15025</name>
</gene>
<sequence length="84" mass="8744">MSNQTRPAAARHLRAAIAAIEAEFGPDYAAQNPHLVAALVQSATIEAAVATGYGAHQEALGLAQGLTSQICETLLRLKPKFFGG</sequence>
<comment type="caution">
    <text evidence="1">The sequence shown here is derived from an EMBL/GenBank/DDBJ whole genome shotgun (WGS) entry which is preliminary data.</text>
</comment>